<dbReference type="EMBL" id="PRLM01000003">
    <property type="protein sequence ID" value="RYC74799.1"/>
    <property type="molecule type" value="Genomic_DNA"/>
</dbReference>
<reference evidence="1 2" key="1">
    <citation type="journal article" date="2018" name="bioRxiv">
        <title>Evidence of independent acquisition and adaption of ultra-small bacteria to human hosts across the highly diverse yet reduced genomes of the phylum Saccharibacteria.</title>
        <authorList>
            <person name="McLean J.S."/>
            <person name="Bor B."/>
            <person name="To T.T."/>
            <person name="Liu Q."/>
            <person name="Kearns K.A."/>
            <person name="Solden L.M."/>
            <person name="Wrighton K.C."/>
            <person name="He X."/>
            <person name="Shi W."/>
        </authorList>
    </citation>
    <scope>NUCLEOTIDE SEQUENCE [LARGE SCALE GENOMIC DNA]</scope>
    <source>
        <strain evidence="1 2">TM7_G3_2_Rum_HOT_351B</strain>
    </source>
</reference>
<reference evidence="1 2" key="2">
    <citation type="journal article" date="2020" name="Cell Rep.">
        <title>Acquisition and Adaptation of Ultra-small Parasitic Reduced Genome Bacteria to Mammalian Hosts.</title>
        <authorList>
            <person name="McLean J.S."/>
            <person name="Bor B."/>
            <person name="Kerns K.A."/>
            <person name="Liu Q."/>
            <person name="To T.T."/>
            <person name="Solden L."/>
            <person name="Hendrickson E.L."/>
            <person name="Wrighton K."/>
            <person name="Shi W."/>
            <person name="He X."/>
        </authorList>
    </citation>
    <scope>NUCLEOTIDE SEQUENCE [LARGE SCALE GENOMIC DNA]</scope>
    <source>
        <strain evidence="1 2">TM7_G3_2_Rum_HOT_351B</strain>
    </source>
</reference>
<name>A0ABY0FN77_9BACT</name>
<comment type="caution">
    <text evidence="1">The sequence shown here is derived from an EMBL/GenBank/DDBJ whole genome shotgun (WGS) entry which is preliminary data.</text>
</comment>
<proteinExistence type="predicted"/>
<dbReference type="RefSeq" id="WP_129734774.1">
    <property type="nucleotide sequence ID" value="NZ_PRLM01000003.1"/>
</dbReference>
<evidence type="ECO:0008006" key="3">
    <source>
        <dbReference type="Google" id="ProtNLM"/>
    </source>
</evidence>
<gene>
    <name evidence="1" type="ORF">G3RUM_00345</name>
</gene>
<organism evidence="1 2">
    <name type="scientific">Candidatus Nanosyncoccus alces</name>
    <dbReference type="NCBI Taxonomy" id="2171997"/>
    <lineage>
        <taxon>Bacteria</taxon>
        <taxon>Candidatus Saccharimonadota</taxon>
        <taxon>Candidatus Nanosyncoccalia</taxon>
        <taxon>Candidatus Nanosyncoccales</taxon>
        <taxon>Candidatus Nanosyncoccaceae</taxon>
        <taxon>Candidatus Nanosyncoccus</taxon>
    </lineage>
</organism>
<evidence type="ECO:0000313" key="2">
    <source>
        <dbReference type="Proteomes" id="UP001191019"/>
    </source>
</evidence>
<evidence type="ECO:0000313" key="1">
    <source>
        <dbReference type="EMBL" id="RYC74799.1"/>
    </source>
</evidence>
<accession>A0ABY0FN77</accession>
<sequence length="275" mass="29959">MKKLKSGFTLVEVSLFLVITAAVFVSVAVGTQNSIFQQRYNDSIQNFAEFLRTAYSQVTNVQNEGTGRSDKAIYGKLIVFREDSGRNKITSYNVIGGIGDIGSGRVLTQLESLGANVVIEKDGGGYSAVGFVEDYTPRWASQIQTTSGWEDDKYDIFTGAVLIVRHPKSGTVYTYKTNNDFVDDDLMDIDDYLRKLNDGSTTAESLLSGSLEDKFEMGDVDFCVNPNGADRSNLRKDIRIVAGARNASGVEIVPDGEDLVEVGGVSLNVGNRCEP</sequence>
<dbReference type="PROSITE" id="PS00409">
    <property type="entry name" value="PROKAR_NTER_METHYL"/>
    <property type="match status" value="1"/>
</dbReference>
<dbReference type="Proteomes" id="UP001191019">
    <property type="component" value="Unassembled WGS sequence"/>
</dbReference>
<keyword evidence="2" id="KW-1185">Reference proteome</keyword>
<protein>
    <recommendedName>
        <fullName evidence="3">Prepilin-type N-terminal cleavage/methylation domain-containing protein</fullName>
    </recommendedName>
</protein>
<dbReference type="InterPro" id="IPR012902">
    <property type="entry name" value="N_methyl_site"/>
</dbReference>